<dbReference type="FunCoup" id="A0A7R8UC20">
    <property type="interactions" value="1"/>
</dbReference>
<feature type="compositionally biased region" description="Polar residues" evidence="1">
    <location>
        <begin position="1171"/>
        <end position="1180"/>
    </location>
</feature>
<protein>
    <submittedName>
        <fullName evidence="2">Uncharacterized protein</fullName>
    </submittedName>
</protein>
<dbReference type="Proteomes" id="UP000594454">
    <property type="component" value="Chromosome 1"/>
</dbReference>
<evidence type="ECO:0000313" key="2">
    <source>
        <dbReference type="EMBL" id="CAD7077164.1"/>
    </source>
</evidence>
<gene>
    <name evidence="2" type="ORF">HERILL_LOCUS535</name>
</gene>
<keyword evidence="3" id="KW-1185">Reference proteome</keyword>
<name>A0A7R8UC20_HERIL</name>
<organism evidence="2 3">
    <name type="scientific">Hermetia illucens</name>
    <name type="common">Black soldier fly</name>
    <dbReference type="NCBI Taxonomy" id="343691"/>
    <lineage>
        <taxon>Eukaryota</taxon>
        <taxon>Metazoa</taxon>
        <taxon>Ecdysozoa</taxon>
        <taxon>Arthropoda</taxon>
        <taxon>Hexapoda</taxon>
        <taxon>Insecta</taxon>
        <taxon>Pterygota</taxon>
        <taxon>Neoptera</taxon>
        <taxon>Endopterygota</taxon>
        <taxon>Diptera</taxon>
        <taxon>Brachycera</taxon>
        <taxon>Stratiomyomorpha</taxon>
        <taxon>Stratiomyidae</taxon>
        <taxon>Hermetiinae</taxon>
        <taxon>Hermetia</taxon>
    </lineage>
</organism>
<feature type="region of interest" description="Disordered" evidence="1">
    <location>
        <begin position="1169"/>
        <end position="1188"/>
    </location>
</feature>
<dbReference type="InParanoid" id="A0A7R8UC20"/>
<proteinExistence type="predicted"/>
<evidence type="ECO:0000256" key="1">
    <source>
        <dbReference type="SAM" id="MobiDB-lite"/>
    </source>
</evidence>
<reference evidence="2 3" key="1">
    <citation type="submission" date="2020-11" db="EMBL/GenBank/DDBJ databases">
        <authorList>
            <person name="Wallbank WR R."/>
            <person name="Pardo Diaz C."/>
            <person name="Kozak K."/>
            <person name="Martin S."/>
            <person name="Jiggins C."/>
            <person name="Moest M."/>
            <person name="Warren A I."/>
            <person name="Generalovic N T."/>
            <person name="Byers J.R.P. K."/>
            <person name="Montejo-Kovacevich G."/>
            <person name="Yen C E."/>
        </authorList>
    </citation>
    <scope>NUCLEOTIDE SEQUENCE [LARGE SCALE GENOMIC DNA]</scope>
</reference>
<feature type="region of interest" description="Disordered" evidence="1">
    <location>
        <begin position="1248"/>
        <end position="1285"/>
    </location>
</feature>
<dbReference type="OrthoDB" id="7735752at2759"/>
<accession>A0A7R8UC20</accession>
<dbReference type="EMBL" id="LR899009">
    <property type="protein sequence ID" value="CAD7077164.1"/>
    <property type="molecule type" value="Genomic_DNA"/>
</dbReference>
<sequence>MAKWQQQFKSWESQLKSSNSKDVEECVQGIKQTIAAVNKSDIQATLTCKVLNLACRVMNAEAGVELFTSLAQFIFDKYWDTFLYNLKYFMIALISKSHWSEAIKLLPIVNRCKTTENNLKDMLTIYSSCYVAFITYQQLPEINFKFCTNEISKILAEAHKTNTNLFLELMNDLLGSNKNFRILLWKHLDGTDSLIRSLTGMLQNCKNVNNINEFNENNCANCLFLINMDVKNKTKYSLLYVKAWMAAIKNTNDQNAAGVITKLLTLVYFLIKVVSDGSLEQFEVYLIDVLQKLTRILQTQSYTAPWCIFSAVIACNTIFRYCFEFSKKLKKECVDPMHDMLEALFEIVQLANSEASWGKKYCLDCDDYVPHLKWSLCHLSAFNLRKSIQLEVKNDKFGKLFEKILENAMQTQIKSTCRELKGTVEHALWECCNFITSSIQSKMFVDIAYRSLVTWRRVESIRDHLKPSQVVHFFKHLLKLNGRFREAIEMQCLHIVHLLNNPETKRLTVLDEIAVCCSNYKDAKVSFETSICDILDKANFDMEMPAYDRKLVKRLQLQATTTYAGIDPSFKVALAKKIIMETYDEVELAHIVKAIGKLSFPELEAKVQSSVESLKRKILVEKDDHQKQLALGRLLTCHYKFILERKKGMTGKKYFKENTFHEIELEELKKFDIYSENSMLEVLVTARECFEQFFSKADLVPSDFDWNDIIDDVSLLARHFTLRGYLDHGYNSWILIFKIADRHKLPLNKIRSVSFFAEYSNVIENIDNAIDLPSVINSVSEDLISHYQELDKYSPRQQNYILLAILNIASYYSRQKDLKNAHMLAELVRDARSKLKNRENSSELISIYLLAFNFNMISCLSEEKVANSASPYSYIHGILDAIANAKYVTSEDSINMPTFLFRLIVDMTSFTLSRLCSPPIRPLLFSILNWMEDFTLGLRMAQIVLLLAAVDLQMERIDNFQAKVTILSTLLAKQPRTFLRKNCSEKPKSTFLTEEIIDMYDLAVEPARRVPLSPMNIQRQPYIQSDKTASSEYLLEHPNQCTCHFCLNPPFQMIGFELACLLAQDHYINGDYLDSESVLLQSLNWWKKKVKQPSLECMWFDSIFRMLVLYINTCRQMSMFDKTLQAIAEARAFLKKYGKDSDESYAAILAETELCILDLQRSHETSEEMIQKQQPASTELKTPKPNKSRIKPLNIVTVSLSRKNMPSHIASNGNDLNIVTDLISDWNLSDNEGKENIPIFKKKSKTEVKVPTTSRTGKAARKKVCNDSISPEPLPNPPASSSKNGIDKVEKDVEIVEVDNVNSLKSKSGSNRRECKLKNEIDNITTTQRRGRKKIAEQTDPAANIRKITTRRRQC</sequence>
<evidence type="ECO:0000313" key="3">
    <source>
        <dbReference type="Proteomes" id="UP000594454"/>
    </source>
</evidence>